<dbReference type="KEGG" id="vg:29057827"/>
<name>A0A191KBD5_9CAUD</name>
<dbReference type="EMBL" id="KU678389">
    <property type="protein sequence ID" value="AMQ65731.1"/>
    <property type="molecule type" value="Genomic_DNA"/>
</dbReference>
<keyword evidence="2" id="KW-1185">Reference proteome</keyword>
<sequence>MSIVVRDIYNYRQVWWLDKFLIGHKGYIAGGCFKNIFNNEQVNDIDMFFECEADFKDAQKYFKKQIEEKPSEITFSYKNKNVWAVYFIKEKVRVELIKKTFGKPKDMISDFDFTITKFAYYKNYDNVDEDNYMAVYEVAFQEDFFEHLHTKRLVIDNYLIYPVSTFNRMMKYAKYGYQPCRETKIKMITELSRLSIDDKDFEEQLGKSFYEGMD</sequence>
<reference evidence="1 2" key="1">
    <citation type="journal article" date="2016" name="Appl. Environ. Microbiol.">
        <title>Identification and Analysis of a Novel Group of Bacteriophages Infecting the Lactic Acid Bacterium Streptococcus thermophilus.</title>
        <authorList>
            <person name="McDonnell B."/>
            <person name="Mahony J."/>
            <person name="Neve H."/>
            <person name="Hanemaaijer L."/>
            <person name="Noben J.P."/>
            <person name="Kouwen T."/>
            <person name="van Sinderen D."/>
        </authorList>
    </citation>
    <scope>NUCLEOTIDE SEQUENCE [LARGE SCALE GENOMIC DNA]</scope>
</reference>
<dbReference type="GeneID" id="29057827"/>
<dbReference type="Proteomes" id="UP000201354">
    <property type="component" value="Segment"/>
</dbReference>
<gene>
    <name evidence="1" type="ORF">P9871_37</name>
</gene>
<dbReference type="Pfam" id="PF26128">
    <property type="entry name" value="Gad2"/>
    <property type="match status" value="1"/>
</dbReference>
<dbReference type="InterPro" id="IPR043519">
    <property type="entry name" value="NT_sf"/>
</dbReference>
<dbReference type="Gene3D" id="3.30.460.10">
    <property type="entry name" value="Beta Polymerase, domain 2"/>
    <property type="match status" value="1"/>
</dbReference>
<proteinExistence type="predicted"/>
<dbReference type="RefSeq" id="YP_009286863.1">
    <property type="nucleotide sequence ID" value="NC_031069.1"/>
</dbReference>
<dbReference type="OrthoDB" id="17821at10239"/>
<accession>A0A191KBD5</accession>
<organism evidence="1 2">
    <name type="scientific">Streptococcus phage 9871</name>
    <dbReference type="NCBI Taxonomy" id="1814957"/>
    <lineage>
        <taxon>Viruses</taxon>
        <taxon>Duplodnaviria</taxon>
        <taxon>Heunggongvirae</taxon>
        <taxon>Uroviricota</taxon>
        <taxon>Caudoviricetes</taxon>
        <taxon>Piorkowskivirus</taxon>
        <taxon>Piorkowskivirus pv9871</taxon>
    </lineage>
</organism>
<evidence type="ECO:0000313" key="2">
    <source>
        <dbReference type="Proteomes" id="UP000201354"/>
    </source>
</evidence>
<evidence type="ECO:0000313" key="1">
    <source>
        <dbReference type="EMBL" id="AMQ65731.1"/>
    </source>
</evidence>
<protein>
    <submittedName>
        <fullName evidence="1">Uncharacterized protein</fullName>
    </submittedName>
</protein>